<dbReference type="GO" id="GO:0000155">
    <property type="term" value="F:phosphorelay sensor kinase activity"/>
    <property type="evidence" value="ECO:0007669"/>
    <property type="project" value="TreeGrafter"/>
</dbReference>
<proteinExistence type="predicted"/>
<keyword evidence="1" id="KW-0597">Phosphoprotein</keyword>
<dbReference type="Gene3D" id="2.130.10.10">
    <property type="entry name" value="YVTN repeat-like/Quinoprotein amine dehydrogenase"/>
    <property type="match status" value="3"/>
</dbReference>
<dbReference type="AlphaFoldDB" id="A0A5J4SUA1"/>
<sequence>MKNHLLFLFILSALALPDALLAYNLKQIANNNNLSNSSITCFSQDEKGLMMIGTCDGLNMYDSRDVTTYQSKDDTSFLLGNLIDKIVYTGNNNYWIQTYYGLNKYNTQTNTVEHYHEFRKLFFIEKYNHTIFIIQESNRIFYYHEKSDSFKKLSLSGVIFSDIIRLFTDQENTLWIVTNKGDHFCYQVFQNKETGEISLSLKKNQEKSQKPLAYCFYDDGFMYSVTKEYDLYRCDLASNTETFIYNLKDEIQARGKITSIIHYHDDYFIGFQMDGLILLEKQAATGSYKVKNTNINSGIFCLSKDRFQDIVWIGTDGQGVYIYSDTSYSMRSILLSNLTGRMERPVRAIFLDDNQTLWIGTKGDGILQLYDYNFDKGIIHYDFNILTSKNSSLQSNAIYCFEKSRKNGLWIGTEEGLCYYSYRDRKVKRINIAVDGVKFKYIHDIYETNDSEIWIASVGMGIVKAKVEEIKGDPVLKNIQWYRINDNDFESNYFFSIYSENDSVFWFSNRGYGPFRYNKRTDNLEPVNVNNQSTNQTIHDVFAIEKDKQGTYLFGTGYGLVEYTPDENYTVFNSQNGFLNNSIHAILKMTDTVFLLSTNRGLIVFNTERNVFQTFEQSDGLKVVEFSDGAAFKDNTNDILFFGGINGILAIRKEEKDIQSYRVHFKLSLKTITFVNEL</sequence>
<dbReference type="PANTHER" id="PTHR43547">
    <property type="entry name" value="TWO-COMPONENT HISTIDINE KINASE"/>
    <property type="match status" value="1"/>
</dbReference>
<accession>A0A5J4SUA1</accession>
<comment type="caution">
    <text evidence="2">The sequence shown here is derived from an EMBL/GenBank/DDBJ whole genome shotgun (WGS) entry which is preliminary data.</text>
</comment>
<dbReference type="EMBL" id="SNRY01000058">
    <property type="protein sequence ID" value="KAA6348863.1"/>
    <property type="molecule type" value="Genomic_DNA"/>
</dbReference>
<organism evidence="2">
    <name type="scientific">termite gut metagenome</name>
    <dbReference type="NCBI Taxonomy" id="433724"/>
    <lineage>
        <taxon>unclassified sequences</taxon>
        <taxon>metagenomes</taxon>
        <taxon>organismal metagenomes</taxon>
    </lineage>
</organism>
<protein>
    <recommendedName>
        <fullName evidence="3">Hybrid sensor histidine kinase/response regulator</fullName>
    </recommendedName>
</protein>
<evidence type="ECO:0000313" key="2">
    <source>
        <dbReference type="EMBL" id="KAA6348863.1"/>
    </source>
</evidence>
<dbReference type="InterPro" id="IPR015943">
    <property type="entry name" value="WD40/YVTN_repeat-like_dom_sf"/>
</dbReference>
<evidence type="ECO:0008006" key="3">
    <source>
        <dbReference type="Google" id="ProtNLM"/>
    </source>
</evidence>
<dbReference type="SUPFAM" id="SSF101908">
    <property type="entry name" value="Putative isomerase YbhE"/>
    <property type="match status" value="1"/>
</dbReference>
<evidence type="ECO:0000256" key="1">
    <source>
        <dbReference type="ARBA" id="ARBA00022553"/>
    </source>
</evidence>
<dbReference type="SUPFAM" id="SSF101898">
    <property type="entry name" value="NHL repeat"/>
    <property type="match status" value="1"/>
</dbReference>
<dbReference type="PANTHER" id="PTHR43547:SF2">
    <property type="entry name" value="HYBRID SIGNAL TRANSDUCTION HISTIDINE KINASE C"/>
    <property type="match status" value="1"/>
</dbReference>
<name>A0A5J4SUA1_9ZZZZ</name>
<reference evidence="2" key="1">
    <citation type="submission" date="2019-03" db="EMBL/GenBank/DDBJ databases">
        <title>Single cell metagenomics reveals metabolic interactions within the superorganism composed of flagellate Streblomastix strix and complex community of Bacteroidetes bacteria on its surface.</title>
        <authorList>
            <person name="Treitli S.C."/>
            <person name="Kolisko M."/>
            <person name="Husnik F."/>
            <person name="Keeling P."/>
            <person name="Hampl V."/>
        </authorList>
    </citation>
    <scope>NUCLEOTIDE SEQUENCE</scope>
    <source>
        <strain evidence="2">STM</strain>
    </source>
</reference>
<gene>
    <name evidence="2" type="ORF">EZS27_003663</name>
</gene>